<dbReference type="AlphaFoldDB" id="A0A6T8BMD3"/>
<gene>
    <name evidence="2" type="ORF">CPOL0286_LOCUS14796</name>
</gene>
<accession>A0A6T8BMD3</accession>
<proteinExistence type="predicted"/>
<organism evidence="2">
    <name type="scientific">Prymnesium polylepis</name>
    <dbReference type="NCBI Taxonomy" id="72548"/>
    <lineage>
        <taxon>Eukaryota</taxon>
        <taxon>Haptista</taxon>
        <taxon>Haptophyta</taxon>
        <taxon>Prymnesiophyceae</taxon>
        <taxon>Prymnesiales</taxon>
        <taxon>Prymnesiaceae</taxon>
        <taxon>Prymnesium</taxon>
    </lineage>
</organism>
<reference evidence="2" key="1">
    <citation type="submission" date="2021-01" db="EMBL/GenBank/DDBJ databases">
        <authorList>
            <person name="Corre E."/>
            <person name="Pelletier E."/>
            <person name="Niang G."/>
            <person name="Scheremetjew M."/>
            <person name="Finn R."/>
            <person name="Kale V."/>
            <person name="Holt S."/>
            <person name="Cochrane G."/>
            <person name="Meng A."/>
            <person name="Brown T."/>
            <person name="Cohen L."/>
        </authorList>
    </citation>
    <scope>NUCLEOTIDE SEQUENCE</scope>
    <source>
        <strain evidence="2">UIO037</strain>
    </source>
</reference>
<evidence type="ECO:0000256" key="1">
    <source>
        <dbReference type="SAM" id="MobiDB-lite"/>
    </source>
</evidence>
<feature type="region of interest" description="Disordered" evidence="1">
    <location>
        <begin position="84"/>
        <end position="103"/>
    </location>
</feature>
<evidence type="ECO:0000313" key="2">
    <source>
        <dbReference type="EMBL" id="CAE2251268.1"/>
    </source>
</evidence>
<sequence>MSNPTDKSARSIFSSETDPRLVKGARAMLVGLEQRRDLNMAEVELLAWHADVGRWAVRLMDPDRGGPPNGLRVKPECLQVYERRPPMTGPGIFRPSQLKSAWE</sequence>
<dbReference type="EMBL" id="HBKO01032437">
    <property type="protein sequence ID" value="CAE2251268.1"/>
    <property type="molecule type" value="Transcribed_RNA"/>
</dbReference>
<protein>
    <submittedName>
        <fullName evidence="2">Uncharacterized protein</fullName>
    </submittedName>
</protein>
<name>A0A6T8BMD3_9EUKA</name>